<dbReference type="PROSITE" id="PS50045">
    <property type="entry name" value="SIGMA54_INTERACT_4"/>
    <property type="match status" value="1"/>
</dbReference>
<dbReference type="Pfam" id="PF00158">
    <property type="entry name" value="Sigma54_activat"/>
    <property type="match status" value="1"/>
</dbReference>
<dbReference type="GO" id="GO:0000160">
    <property type="term" value="P:phosphorelay signal transduction system"/>
    <property type="evidence" value="ECO:0007669"/>
    <property type="project" value="UniProtKB-KW"/>
</dbReference>
<evidence type="ECO:0000256" key="7">
    <source>
        <dbReference type="ARBA" id="ARBA00023015"/>
    </source>
</evidence>
<dbReference type="Proteomes" id="UP000306416">
    <property type="component" value="Unassembled WGS sequence"/>
</dbReference>
<dbReference type="PROSITE" id="PS50110">
    <property type="entry name" value="RESPONSE_REGULATORY"/>
    <property type="match status" value="1"/>
</dbReference>
<dbReference type="AlphaFoldDB" id="A0A4S1CCS3"/>
<dbReference type="CDD" id="cd00009">
    <property type="entry name" value="AAA"/>
    <property type="match status" value="1"/>
</dbReference>
<dbReference type="InterPro" id="IPR011006">
    <property type="entry name" value="CheY-like_superfamily"/>
</dbReference>
<proteinExistence type="predicted"/>
<evidence type="ECO:0000259" key="14">
    <source>
        <dbReference type="PROSITE" id="PS50110"/>
    </source>
</evidence>
<dbReference type="Gene3D" id="1.10.8.60">
    <property type="match status" value="1"/>
</dbReference>
<dbReference type="Gene3D" id="3.40.50.300">
    <property type="entry name" value="P-loop containing nucleotide triphosphate hydrolases"/>
    <property type="match status" value="1"/>
</dbReference>
<dbReference type="InterPro" id="IPR027417">
    <property type="entry name" value="P-loop_NTPase"/>
</dbReference>
<evidence type="ECO:0000256" key="8">
    <source>
        <dbReference type="ARBA" id="ARBA00023125"/>
    </source>
</evidence>
<keyword evidence="2" id="KW-0963">Cytoplasm</keyword>
<feature type="compositionally biased region" description="Gly residues" evidence="12">
    <location>
        <begin position="482"/>
        <end position="491"/>
    </location>
</feature>
<dbReference type="RefSeq" id="WP_135870652.1">
    <property type="nucleotide sequence ID" value="NZ_SRSC01000003.1"/>
</dbReference>
<dbReference type="GO" id="GO:0005737">
    <property type="term" value="C:cytoplasm"/>
    <property type="evidence" value="ECO:0007669"/>
    <property type="project" value="UniProtKB-SubCell"/>
</dbReference>
<reference evidence="15 16" key="1">
    <citation type="submission" date="2019-04" db="EMBL/GenBank/DDBJ databases">
        <title>Geobacter oryzae sp. nov., ferric-reducing bacteria isolated from paddy soil.</title>
        <authorList>
            <person name="Xu Z."/>
            <person name="Masuda Y."/>
            <person name="Itoh H."/>
            <person name="Senoo K."/>
        </authorList>
    </citation>
    <scope>NUCLEOTIDE SEQUENCE [LARGE SCALE GENOMIC DNA]</scope>
    <source>
        <strain evidence="15 16">Red111</strain>
    </source>
</reference>
<dbReference type="GO" id="GO:0006355">
    <property type="term" value="P:regulation of DNA-templated transcription"/>
    <property type="evidence" value="ECO:0007669"/>
    <property type="project" value="InterPro"/>
</dbReference>
<dbReference type="InterPro" id="IPR002078">
    <property type="entry name" value="Sigma_54_int"/>
</dbReference>
<organism evidence="15 16">
    <name type="scientific">Geomonas terrae</name>
    <dbReference type="NCBI Taxonomy" id="2562681"/>
    <lineage>
        <taxon>Bacteria</taxon>
        <taxon>Pseudomonadati</taxon>
        <taxon>Thermodesulfobacteriota</taxon>
        <taxon>Desulfuromonadia</taxon>
        <taxon>Geobacterales</taxon>
        <taxon>Geobacteraceae</taxon>
        <taxon>Geomonas</taxon>
    </lineage>
</organism>
<dbReference type="PROSITE" id="PS00676">
    <property type="entry name" value="SIGMA54_INTERACT_2"/>
    <property type="match status" value="1"/>
</dbReference>
<dbReference type="InterPro" id="IPR025944">
    <property type="entry name" value="Sigma_54_int_dom_CS"/>
</dbReference>
<dbReference type="SMART" id="SM00448">
    <property type="entry name" value="REC"/>
    <property type="match status" value="1"/>
</dbReference>
<comment type="subcellular location">
    <subcellularLocation>
        <location evidence="1">Cytoplasm</location>
    </subcellularLocation>
</comment>
<name>A0A4S1CCS3_9BACT</name>
<evidence type="ECO:0000313" key="16">
    <source>
        <dbReference type="Proteomes" id="UP000306416"/>
    </source>
</evidence>
<feature type="modified residue" description="4-aspartylphosphate" evidence="11">
    <location>
        <position position="54"/>
    </location>
</feature>
<dbReference type="Gene3D" id="1.10.10.60">
    <property type="entry name" value="Homeodomain-like"/>
    <property type="match status" value="1"/>
</dbReference>
<dbReference type="FunFam" id="1.10.8.60:FF:000014">
    <property type="entry name" value="DNA-binding transcriptional regulator NtrC"/>
    <property type="match status" value="1"/>
</dbReference>
<gene>
    <name evidence="15" type="ORF">E4633_12775</name>
</gene>
<dbReference type="InterPro" id="IPR025662">
    <property type="entry name" value="Sigma_54_int_dom_ATP-bd_1"/>
</dbReference>
<evidence type="ECO:0000259" key="13">
    <source>
        <dbReference type="PROSITE" id="PS50045"/>
    </source>
</evidence>
<evidence type="ECO:0000256" key="3">
    <source>
        <dbReference type="ARBA" id="ARBA00022553"/>
    </source>
</evidence>
<dbReference type="Pfam" id="PF00072">
    <property type="entry name" value="Response_reg"/>
    <property type="match status" value="1"/>
</dbReference>
<keyword evidence="3 11" id="KW-0597">Phosphoprotein</keyword>
<sequence length="509" mass="56581">MSKNRILVVDDEKLISWSLAASLKKDGYEVDTAASGSEALQKYETFKPELVMLDICLPDVNGLELLKRFKAANEDLYVIMITAYANADSAVQALQDGAEDYFGKPFNLEAVKHVVERAFEKRRLKKEVDYFRNELRRKSDQEKMVGNSPKMIEVFKMIKICADADAKTVLITGESGTGKELVAKAIHYHSARADAPFIEVNCASIPENLLENELFGHEKGAYTDASRRQKGVFELAEGGSVFLDEIGDMPYPMQAKILKATETKRFRRLGGQEDVEANVRIITATHQDLPKMVKEGKFRGDLFFRLNVMNICLPKLRERKEDIESLVQYFIESLNEEYGRSVTNASPETLEYLTRYDWPGNVRELRNCIERLMMLEQGKVLTPEFLSPEIRQCRLPVGESEAGGVISSDFAGEHIVLPSTGISLEELEKMLIQLALKKSGGNQSKAAKFLKTSRDTLRYRMKKFGLSDSGKEGEVEGTEAGAEGGNGGVAMASGGNGGSALAGEGLRWV</sequence>
<dbReference type="FunFam" id="3.40.50.300:FF:000006">
    <property type="entry name" value="DNA-binding transcriptional regulator NtrC"/>
    <property type="match status" value="1"/>
</dbReference>
<dbReference type="EMBL" id="SRSC01000003">
    <property type="protein sequence ID" value="TGU71214.1"/>
    <property type="molecule type" value="Genomic_DNA"/>
</dbReference>
<dbReference type="PROSITE" id="PS00688">
    <property type="entry name" value="SIGMA54_INTERACT_3"/>
    <property type="match status" value="1"/>
</dbReference>
<evidence type="ECO:0000256" key="1">
    <source>
        <dbReference type="ARBA" id="ARBA00004496"/>
    </source>
</evidence>
<dbReference type="SUPFAM" id="SSF52172">
    <property type="entry name" value="CheY-like"/>
    <property type="match status" value="1"/>
</dbReference>
<dbReference type="InterPro" id="IPR058031">
    <property type="entry name" value="AAA_lid_NorR"/>
</dbReference>
<dbReference type="PANTHER" id="PTHR32071">
    <property type="entry name" value="TRANSCRIPTIONAL REGULATORY PROTEIN"/>
    <property type="match status" value="1"/>
</dbReference>
<evidence type="ECO:0000256" key="10">
    <source>
        <dbReference type="ARBA" id="ARBA00023163"/>
    </source>
</evidence>
<keyword evidence="4" id="KW-0547">Nucleotide-binding</keyword>
<comment type="caution">
    <text evidence="15">The sequence shown here is derived from an EMBL/GenBank/DDBJ whole genome shotgun (WGS) entry which is preliminary data.</text>
</comment>
<feature type="domain" description="Sigma-54 factor interaction" evidence="13">
    <location>
        <begin position="144"/>
        <end position="374"/>
    </location>
</feature>
<dbReference type="Pfam" id="PF25601">
    <property type="entry name" value="AAA_lid_14"/>
    <property type="match status" value="1"/>
</dbReference>
<dbReference type="InterPro" id="IPR002197">
    <property type="entry name" value="HTH_Fis"/>
</dbReference>
<dbReference type="FunFam" id="3.40.50.2300:FF:000018">
    <property type="entry name" value="DNA-binding transcriptional regulator NtrC"/>
    <property type="match status" value="1"/>
</dbReference>
<keyword evidence="5" id="KW-0067">ATP-binding</keyword>
<evidence type="ECO:0000256" key="5">
    <source>
        <dbReference type="ARBA" id="ARBA00022840"/>
    </source>
</evidence>
<evidence type="ECO:0000313" key="15">
    <source>
        <dbReference type="EMBL" id="TGU71214.1"/>
    </source>
</evidence>
<evidence type="ECO:0000256" key="4">
    <source>
        <dbReference type="ARBA" id="ARBA00022741"/>
    </source>
</evidence>
<keyword evidence="9" id="KW-0010">Activator</keyword>
<evidence type="ECO:0000256" key="2">
    <source>
        <dbReference type="ARBA" id="ARBA00022490"/>
    </source>
</evidence>
<dbReference type="Pfam" id="PF02954">
    <property type="entry name" value="HTH_8"/>
    <property type="match status" value="1"/>
</dbReference>
<evidence type="ECO:0000256" key="6">
    <source>
        <dbReference type="ARBA" id="ARBA00023012"/>
    </source>
</evidence>
<dbReference type="Gene3D" id="3.40.50.2300">
    <property type="match status" value="1"/>
</dbReference>
<keyword evidence="10" id="KW-0804">Transcription</keyword>
<dbReference type="PROSITE" id="PS00675">
    <property type="entry name" value="SIGMA54_INTERACT_1"/>
    <property type="match status" value="1"/>
</dbReference>
<dbReference type="SMART" id="SM00382">
    <property type="entry name" value="AAA"/>
    <property type="match status" value="1"/>
</dbReference>
<keyword evidence="16" id="KW-1185">Reference proteome</keyword>
<protein>
    <submittedName>
        <fullName evidence="15">Sigma-54-dependent Fis family transcriptional regulator</fullName>
    </submittedName>
</protein>
<dbReference type="SUPFAM" id="SSF46689">
    <property type="entry name" value="Homeodomain-like"/>
    <property type="match status" value="1"/>
</dbReference>
<dbReference type="InterPro" id="IPR025943">
    <property type="entry name" value="Sigma_54_int_dom_ATP-bd_2"/>
</dbReference>
<dbReference type="GO" id="GO:0005524">
    <property type="term" value="F:ATP binding"/>
    <property type="evidence" value="ECO:0007669"/>
    <property type="project" value="UniProtKB-KW"/>
</dbReference>
<dbReference type="PANTHER" id="PTHR32071:SF113">
    <property type="entry name" value="ALGINATE BIOSYNTHESIS TRANSCRIPTIONAL REGULATORY PROTEIN ALGB"/>
    <property type="match status" value="1"/>
</dbReference>
<evidence type="ECO:0000256" key="11">
    <source>
        <dbReference type="PROSITE-ProRule" id="PRU00169"/>
    </source>
</evidence>
<feature type="region of interest" description="Disordered" evidence="12">
    <location>
        <begin position="467"/>
        <end position="491"/>
    </location>
</feature>
<dbReference type="InterPro" id="IPR009057">
    <property type="entry name" value="Homeodomain-like_sf"/>
</dbReference>
<dbReference type="InterPro" id="IPR001789">
    <property type="entry name" value="Sig_transdc_resp-reg_receiver"/>
</dbReference>
<dbReference type="GO" id="GO:0043565">
    <property type="term" value="F:sequence-specific DNA binding"/>
    <property type="evidence" value="ECO:0007669"/>
    <property type="project" value="InterPro"/>
</dbReference>
<feature type="domain" description="Response regulatory" evidence="14">
    <location>
        <begin position="5"/>
        <end position="119"/>
    </location>
</feature>
<dbReference type="InterPro" id="IPR003593">
    <property type="entry name" value="AAA+_ATPase"/>
</dbReference>
<evidence type="ECO:0000256" key="12">
    <source>
        <dbReference type="SAM" id="MobiDB-lite"/>
    </source>
</evidence>
<keyword evidence="8" id="KW-0238">DNA-binding</keyword>
<evidence type="ECO:0000256" key="9">
    <source>
        <dbReference type="ARBA" id="ARBA00023159"/>
    </source>
</evidence>
<dbReference type="PRINTS" id="PR01590">
    <property type="entry name" value="HTHFIS"/>
</dbReference>
<keyword evidence="7" id="KW-0805">Transcription regulation</keyword>
<keyword evidence="6" id="KW-0902">Two-component regulatory system</keyword>
<dbReference type="SUPFAM" id="SSF52540">
    <property type="entry name" value="P-loop containing nucleoside triphosphate hydrolases"/>
    <property type="match status" value="1"/>
</dbReference>
<accession>A0A4S1CCS3</accession>